<protein>
    <submittedName>
        <fullName evidence="1">Competence protein ComK</fullName>
    </submittedName>
</protein>
<evidence type="ECO:0000313" key="2">
    <source>
        <dbReference type="Proteomes" id="UP001597227"/>
    </source>
</evidence>
<accession>A0ABW4MUQ2</accession>
<reference evidence="2" key="1">
    <citation type="journal article" date="2019" name="Int. J. Syst. Evol. Microbiol.">
        <title>The Global Catalogue of Microorganisms (GCM) 10K type strain sequencing project: providing services to taxonomists for standard genome sequencing and annotation.</title>
        <authorList>
            <consortium name="The Broad Institute Genomics Platform"/>
            <consortium name="The Broad Institute Genome Sequencing Center for Infectious Disease"/>
            <person name="Wu L."/>
            <person name="Ma J."/>
        </authorList>
    </citation>
    <scope>NUCLEOTIDE SEQUENCE [LARGE SCALE GENOMIC DNA]</scope>
    <source>
        <strain evidence="2">CCUG 15531</strain>
    </source>
</reference>
<comment type="caution">
    <text evidence="1">The sequence shown here is derived from an EMBL/GenBank/DDBJ whole genome shotgun (WGS) entry which is preliminary data.</text>
</comment>
<organism evidence="1 2">
    <name type="scientific">Fredinandcohnia salidurans</name>
    <dbReference type="NCBI Taxonomy" id="2595041"/>
    <lineage>
        <taxon>Bacteria</taxon>
        <taxon>Bacillati</taxon>
        <taxon>Bacillota</taxon>
        <taxon>Bacilli</taxon>
        <taxon>Bacillales</taxon>
        <taxon>Bacillaceae</taxon>
        <taxon>Fredinandcohnia</taxon>
    </lineage>
</organism>
<evidence type="ECO:0000313" key="1">
    <source>
        <dbReference type="EMBL" id="MFD1780155.1"/>
    </source>
</evidence>
<dbReference type="InterPro" id="IPR010461">
    <property type="entry name" value="ComK"/>
</dbReference>
<name>A0ABW4MUQ2_9BACI</name>
<dbReference type="Pfam" id="PF06338">
    <property type="entry name" value="ComK"/>
    <property type="match status" value="1"/>
</dbReference>
<dbReference type="RefSeq" id="WP_388039710.1">
    <property type="nucleotide sequence ID" value="NZ_JBHUEK010000025.1"/>
</dbReference>
<gene>
    <name evidence="1" type="ORF">ACFSFW_15925</name>
</gene>
<sequence>MKNIQLTYEVNPQTQAILPAREIEYSAIVKEEHQIIYVRQTPLQIIKAACLEGGSTYEGRRKAVTHLTGAIQKVPIPINPRRNIFAFPTQSPTAFECNWIFYHHIKSIVPSLQTSNKTQSIIQFNNQQELPMNESHYLLEKQYTRTTMCVLQYAIQDKMQTYTLLGM</sequence>
<dbReference type="EMBL" id="JBHUEK010000025">
    <property type="protein sequence ID" value="MFD1780155.1"/>
    <property type="molecule type" value="Genomic_DNA"/>
</dbReference>
<proteinExistence type="predicted"/>
<keyword evidence="2" id="KW-1185">Reference proteome</keyword>
<dbReference type="Proteomes" id="UP001597227">
    <property type="component" value="Unassembled WGS sequence"/>
</dbReference>